<evidence type="ECO:0000256" key="1">
    <source>
        <dbReference type="SAM" id="Phobius"/>
    </source>
</evidence>
<dbReference type="EMBL" id="CP003630">
    <property type="protein sequence ID" value="AFZ17848.1"/>
    <property type="molecule type" value="Genomic_DNA"/>
</dbReference>
<keyword evidence="1" id="KW-0472">Membrane</keyword>
<gene>
    <name evidence="2" type="ORF">Mic7113_2001</name>
</gene>
<evidence type="ECO:0000313" key="2">
    <source>
        <dbReference type="EMBL" id="AFZ17848.1"/>
    </source>
</evidence>
<dbReference type="AlphaFoldDB" id="K9WC82"/>
<keyword evidence="3" id="KW-1185">Reference proteome</keyword>
<feature type="transmembrane region" description="Helical" evidence="1">
    <location>
        <begin position="12"/>
        <end position="34"/>
    </location>
</feature>
<keyword evidence="1" id="KW-0812">Transmembrane</keyword>
<dbReference type="Proteomes" id="UP000010471">
    <property type="component" value="Chromosome"/>
</dbReference>
<evidence type="ECO:0000313" key="3">
    <source>
        <dbReference type="Proteomes" id="UP000010471"/>
    </source>
</evidence>
<reference evidence="2 3" key="1">
    <citation type="submission" date="2012-06" db="EMBL/GenBank/DDBJ databases">
        <title>Finished chromosome of genome of Microcoleus sp. PCC 7113.</title>
        <authorList>
            <consortium name="US DOE Joint Genome Institute"/>
            <person name="Gugger M."/>
            <person name="Coursin T."/>
            <person name="Rippka R."/>
            <person name="Tandeau De Marsac N."/>
            <person name="Huntemann M."/>
            <person name="Wei C.-L."/>
            <person name="Han J."/>
            <person name="Detter J.C."/>
            <person name="Han C."/>
            <person name="Tapia R."/>
            <person name="Chen A."/>
            <person name="Kyrpides N."/>
            <person name="Mavromatis K."/>
            <person name="Markowitz V."/>
            <person name="Szeto E."/>
            <person name="Ivanova N."/>
            <person name="Pagani I."/>
            <person name="Pati A."/>
            <person name="Goodwin L."/>
            <person name="Nordberg H.P."/>
            <person name="Cantor M.N."/>
            <person name="Hua S.X."/>
            <person name="Woyke T."/>
            <person name="Kerfeld C.A."/>
        </authorList>
    </citation>
    <scope>NUCLEOTIDE SEQUENCE [LARGE SCALE GENOMIC DNA]</scope>
    <source>
        <strain evidence="2 3">PCC 7113</strain>
    </source>
</reference>
<organism evidence="2 3">
    <name type="scientific">Allocoleopsis franciscana PCC 7113</name>
    <dbReference type="NCBI Taxonomy" id="1173027"/>
    <lineage>
        <taxon>Bacteria</taxon>
        <taxon>Bacillati</taxon>
        <taxon>Cyanobacteriota</taxon>
        <taxon>Cyanophyceae</taxon>
        <taxon>Coleofasciculales</taxon>
        <taxon>Coleofasciculaceae</taxon>
        <taxon>Allocoleopsis</taxon>
        <taxon>Allocoleopsis franciscana</taxon>
    </lineage>
</organism>
<sequence length="84" mass="9211">MSLLISTFLSFFQVATFVAAVLLFLAFALGLLLIQSLNQILSVTDEYEVTENIDPDSLITLSFPASFSATNGSESTMQTTSYFR</sequence>
<dbReference type="KEGG" id="mic:Mic7113_2001"/>
<dbReference type="HOGENOM" id="CLU_2523839_0_0_3"/>
<proteinExistence type="predicted"/>
<name>K9WC82_9CYAN</name>
<accession>K9WC82</accession>
<keyword evidence="1" id="KW-1133">Transmembrane helix</keyword>
<protein>
    <submittedName>
        <fullName evidence="2">Uncharacterized protein</fullName>
    </submittedName>
</protein>